<evidence type="ECO:0000313" key="3">
    <source>
        <dbReference type="Proteomes" id="UP000729402"/>
    </source>
</evidence>
<evidence type="ECO:0000313" key="2">
    <source>
        <dbReference type="EMBL" id="KAG8060268.1"/>
    </source>
</evidence>
<keyword evidence="3" id="KW-1185">Reference proteome</keyword>
<evidence type="ECO:0000256" key="1">
    <source>
        <dbReference type="SAM" id="MobiDB-lite"/>
    </source>
</evidence>
<gene>
    <name evidence="2" type="ORF">GUJ93_ZPchr0002g23826</name>
</gene>
<name>A0A8J5RZH7_ZIZPA</name>
<protein>
    <submittedName>
        <fullName evidence="2">Uncharacterized protein</fullName>
    </submittedName>
</protein>
<dbReference type="EMBL" id="JAAALK010000287">
    <property type="protein sequence ID" value="KAG8060268.1"/>
    <property type="molecule type" value="Genomic_DNA"/>
</dbReference>
<reference evidence="2" key="2">
    <citation type="submission" date="2021-02" db="EMBL/GenBank/DDBJ databases">
        <authorList>
            <person name="Kimball J.A."/>
            <person name="Haas M.W."/>
            <person name="Macchietto M."/>
            <person name="Kono T."/>
            <person name="Duquette J."/>
            <person name="Shao M."/>
        </authorList>
    </citation>
    <scope>NUCLEOTIDE SEQUENCE</scope>
    <source>
        <tissue evidence="2">Fresh leaf tissue</tissue>
    </source>
</reference>
<feature type="region of interest" description="Disordered" evidence="1">
    <location>
        <begin position="1"/>
        <end position="49"/>
    </location>
</feature>
<sequence>MEAALAEPDLDGARTGRRRHGAPGPTSTGRQRGAVEVGPHGVAVTDNSNSTVYPVKREHQEYCNFLFQTVLPSNRFVVRVRDPRRWYIRH</sequence>
<organism evidence="2 3">
    <name type="scientific">Zizania palustris</name>
    <name type="common">Northern wild rice</name>
    <dbReference type="NCBI Taxonomy" id="103762"/>
    <lineage>
        <taxon>Eukaryota</taxon>
        <taxon>Viridiplantae</taxon>
        <taxon>Streptophyta</taxon>
        <taxon>Embryophyta</taxon>
        <taxon>Tracheophyta</taxon>
        <taxon>Spermatophyta</taxon>
        <taxon>Magnoliopsida</taxon>
        <taxon>Liliopsida</taxon>
        <taxon>Poales</taxon>
        <taxon>Poaceae</taxon>
        <taxon>BOP clade</taxon>
        <taxon>Oryzoideae</taxon>
        <taxon>Oryzeae</taxon>
        <taxon>Zizaniinae</taxon>
        <taxon>Zizania</taxon>
    </lineage>
</organism>
<accession>A0A8J5RZH7</accession>
<reference evidence="2" key="1">
    <citation type="journal article" date="2021" name="bioRxiv">
        <title>Whole Genome Assembly and Annotation of Northern Wild Rice, Zizania palustris L., Supports a Whole Genome Duplication in the Zizania Genus.</title>
        <authorList>
            <person name="Haas M."/>
            <person name="Kono T."/>
            <person name="Macchietto M."/>
            <person name="Millas R."/>
            <person name="McGilp L."/>
            <person name="Shao M."/>
            <person name="Duquette J."/>
            <person name="Hirsch C.N."/>
            <person name="Kimball J."/>
        </authorList>
    </citation>
    <scope>NUCLEOTIDE SEQUENCE</scope>
    <source>
        <tissue evidence="2">Fresh leaf tissue</tissue>
    </source>
</reference>
<dbReference type="Proteomes" id="UP000729402">
    <property type="component" value="Unassembled WGS sequence"/>
</dbReference>
<dbReference type="AlphaFoldDB" id="A0A8J5RZH7"/>
<proteinExistence type="predicted"/>
<comment type="caution">
    <text evidence="2">The sequence shown here is derived from an EMBL/GenBank/DDBJ whole genome shotgun (WGS) entry which is preliminary data.</text>
</comment>